<proteinExistence type="predicted"/>
<protein>
    <submittedName>
        <fullName evidence="1">Uncharacterized protein</fullName>
    </submittedName>
</protein>
<accession>A0A6M3IK70</accession>
<dbReference type="AlphaFoldDB" id="A0A6M3IK70"/>
<reference evidence="1" key="1">
    <citation type="submission" date="2020-03" db="EMBL/GenBank/DDBJ databases">
        <title>The deep terrestrial virosphere.</title>
        <authorList>
            <person name="Holmfeldt K."/>
            <person name="Nilsson E."/>
            <person name="Simone D."/>
            <person name="Lopez-Fernandez M."/>
            <person name="Wu X."/>
            <person name="de Brujin I."/>
            <person name="Lundin D."/>
            <person name="Andersson A."/>
            <person name="Bertilsson S."/>
            <person name="Dopson M."/>
        </authorList>
    </citation>
    <scope>NUCLEOTIDE SEQUENCE</scope>
    <source>
        <strain evidence="2">MM415A00740</strain>
        <strain evidence="1">MM415B01517</strain>
    </source>
</reference>
<name>A0A6M3IK70_9ZZZZ</name>
<sequence length="64" mass="6950">MFVPETIYPTGTIVKSCGGSFVMGEGKTLMIETSPAGEEYLNLTVPPGEEWTINMSIQIKIVNV</sequence>
<organism evidence="1">
    <name type="scientific">viral metagenome</name>
    <dbReference type="NCBI Taxonomy" id="1070528"/>
    <lineage>
        <taxon>unclassified sequences</taxon>
        <taxon>metagenomes</taxon>
        <taxon>organismal metagenomes</taxon>
    </lineage>
</organism>
<dbReference type="EMBL" id="MT142418">
    <property type="protein sequence ID" value="QJA80347.1"/>
    <property type="molecule type" value="Genomic_DNA"/>
</dbReference>
<dbReference type="EMBL" id="MT141303">
    <property type="protein sequence ID" value="QJA58010.1"/>
    <property type="molecule type" value="Genomic_DNA"/>
</dbReference>
<gene>
    <name evidence="2" type="ORF">MM415A00740_0004</name>
    <name evidence="1" type="ORF">MM415B01517_0012</name>
</gene>
<evidence type="ECO:0000313" key="1">
    <source>
        <dbReference type="EMBL" id="QJA58010.1"/>
    </source>
</evidence>
<evidence type="ECO:0000313" key="2">
    <source>
        <dbReference type="EMBL" id="QJA80347.1"/>
    </source>
</evidence>